<dbReference type="Pfam" id="PF00090">
    <property type="entry name" value="TSP_1"/>
    <property type="match status" value="1"/>
</dbReference>
<dbReference type="SUPFAM" id="SSF49854">
    <property type="entry name" value="Spermadhesin, CUB domain"/>
    <property type="match status" value="1"/>
</dbReference>
<dbReference type="SMART" id="SM00209">
    <property type="entry name" value="TSP1"/>
    <property type="match status" value="1"/>
</dbReference>
<dbReference type="InterPro" id="IPR036383">
    <property type="entry name" value="TSP1_rpt_sf"/>
</dbReference>
<dbReference type="Gene3D" id="2.60.120.290">
    <property type="entry name" value="Spermadhesin, CUB domain"/>
    <property type="match status" value="1"/>
</dbReference>
<reference evidence="6 7" key="1">
    <citation type="submission" date="2024-08" db="EMBL/GenBank/DDBJ databases">
        <title>Gnathostoma spinigerum genome.</title>
        <authorList>
            <person name="Gonzalez-Bertolin B."/>
            <person name="Monzon S."/>
            <person name="Zaballos A."/>
            <person name="Jimenez P."/>
            <person name="Dekumyoy P."/>
            <person name="Varona S."/>
            <person name="Cuesta I."/>
            <person name="Sumanam S."/>
            <person name="Adisakwattana P."/>
            <person name="Gasser R.B."/>
            <person name="Hernandez-Gonzalez A."/>
            <person name="Young N.D."/>
            <person name="Perteguer M.J."/>
        </authorList>
    </citation>
    <scope>NUCLEOTIDE SEQUENCE [LARGE SCALE GENOMIC DNA]</scope>
    <source>
        <strain evidence="6">AL3</strain>
        <tissue evidence="6">Liver</tissue>
    </source>
</reference>
<dbReference type="PROSITE" id="PS50092">
    <property type="entry name" value="TSP1"/>
    <property type="match status" value="1"/>
</dbReference>
<gene>
    <name evidence="6" type="ORF">AB6A40_006315</name>
</gene>
<proteinExistence type="predicted"/>
<sequence length="253" mass="28184">CRCPDGFTGKLCNEVMPGYGASCGGRIEVTKNWQTISSPGYPAEFREGQECSWLLVAPANHHVELQFVGNFEMYCKVRHSLCMDYIEIRNSTDFANTGMRYCCFGTPKGRIRSATTDMLVLFRSFYRSGKGFQAQIRSAPAPGSFYDWSEWSPCSASCGGCGTRFRTRRCVTTHTCIGPETDSEVCGRTPCEDFCPTKTFVTTECGGFLAGLNRFRCKQEKTLMLPCINKCCPGFQLEDSKCIEAKNMGFALI</sequence>
<evidence type="ECO:0000313" key="6">
    <source>
        <dbReference type="EMBL" id="MFH4979606.1"/>
    </source>
</evidence>
<evidence type="ECO:0008006" key="8">
    <source>
        <dbReference type="Google" id="ProtNLM"/>
    </source>
</evidence>
<evidence type="ECO:0000256" key="1">
    <source>
        <dbReference type="ARBA" id="ARBA00022737"/>
    </source>
</evidence>
<evidence type="ECO:0000313" key="7">
    <source>
        <dbReference type="Proteomes" id="UP001608902"/>
    </source>
</evidence>
<evidence type="ECO:0000256" key="3">
    <source>
        <dbReference type="PROSITE-ProRule" id="PRU00076"/>
    </source>
</evidence>
<accession>A0ABD6EK49</accession>
<dbReference type="Proteomes" id="UP001608902">
    <property type="component" value="Unassembled WGS sequence"/>
</dbReference>
<dbReference type="PANTHER" id="PTHR24251">
    <property type="entry name" value="OVOCHYMASE-RELATED"/>
    <property type="match status" value="1"/>
</dbReference>
<dbReference type="EMBL" id="JBGFUD010004403">
    <property type="protein sequence ID" value="MFH4979606.1"/>
    <property type="molecule type" value="Genomic_DNA"/>
</dbReference>
<dbReference type="Gene3D" id="2.20.100.10">
    <property type="entry name" value="Thrombospondin type-1 (TSP1) repeat"/>
    <property type="match status" value="1"/>
</dbReference>
<dbReference type="CDD" id="cd00041">
    <property type="entry name" value="CUB"/>
    <property type="match status" value="1"/>
</dbReference>
<dbReference type="SUPFAM" id="SSF82895">
    <property type="entry name" value="TSP-1 type 1 repeat"/>
    <property type="match status" value="1"/>
</dbReference>
<evidence type="ECO:0000256" key="2">
    <source>
        <dbReference type="ARBA" id="ARBA00023157"/>
    </source>
</evidence>
<dbReference type="FunFam" id="2.60.120.290:FF:000093">
    <property type="entry name" value="Zinc metalloproteinase"/>
    <property type="match status" value="1"/>
</dbReference>
<dbReference type="AlphaFoldDB" id="A0ABD6EK49"/>
<dbReference type="SMART" id="SM00042">
    <property type="entry name" value="CUB"/>
    <property type="match status" value="1"/>
</dbReference>
<organism evidence="6 7">
    <name type="scientific">Gnathostoma spinigerum</name>
    <dbReference type="NCBI Taxonomy" id="75299"/>
    <lineage>
        <taxon>Eukaryota</taxon>
        <taxon>Metazoa</taxon>
        <taxon>Ecdysozoa</taxon>
        <taxon>Nematoda</taxon>
        <taxon>Chromadorea</taxon>
        <taxon>Rhabditida</taxon>
        <taxon>Spirurina</taxon>
        <taxon>Gnathostomatomorpha</taxon>
        <taxon>Gnathostomatoidea</taxon>
        <taxon>Gnathostomatidae</taxon>
        <taxon>Gnathostoma</taxon>
    </lineage>
</organism>
<keyword evidence="3" id="KW-0245">EGF-like domain</keyword>
<dbReference type="Pfam" id="PF00431">
    <property type="entry name" value="CUB"/>
    <property type="match status" value="1"/>
</dbReference>
<dbReference type="InterPro" id="IPR000742">
    <property type="entry name" value="EGF"/>
</dbReference>
<keyword evidence="2 3" id="KW-1015">Disulfide bond</keyword>
<feature type="domain" description="EGF-like" evidence="5">
    <location>
        <begin position="1"/>
        <end position="13"/>
    </location>
</feature>
<dbReference type="InterPro" id="IPR000884">
    <property type="entry name" value="TSP1_rpt"/>
</dbReference>
<evidence type="ECO:0000259" key="4">
    <source>
        <dbReference type="PROSITE" id="PS01180"/>
    </source>
</evidence>
<feature type="disulfide bond" evidence="3">
    <location>
        <begin position="3"/>
        <end position="12"/>
    </location>
</feature>
<dbReference type="PROSITE" id="PS01186">
    <property type="entry name" value="EGF_2"/>
    <property type="match status" value="1"/>
</dbReference>
<dbReference type="PROSITE" id="PS50026">
    <property type="entry name" value="EGF_3"/>
    <property type="match status" value="1"/>
</dbReference>
<dbReference type="PROSITE" id="PS00022">
    <property type="entry name" value="EGF_1"/>
    <property type="match status" value="1"/>
</dbReference>
<keyword evidence="7" id="KW-1185">Reference proteome</keyword>
<feature type="domain" description="CUB" evidence="4">
    <location>
        <begin position="23"/>
        <end position="139"/>
    </location>
</feature>
<dbReference type="InterPro" id="IPR035914">
    <property type="entry name" value="Sperma_CUB_dom_sf"/>
</dbReference>
<dbReference type="InterPro" id="IPR000859">
    <property type="entry name" value="CUB_dom"/>
</dbReference>
<comment type="caution">
    <text evidence="3">Lacks conserved residue(s) required for the propagation of feature annotation.</text>
</comment>
<dbReference type="PROSITE" id="PS01180">
    <property type="entry name" value="CUB"/>
    <property type="match status" value="1"/>
</dbReference>
<protein>
    <recommendedName>
        <fullName evidence="8">CUB domain-containing protein</fullName>
    </recommendedName>
</protein>
<evidence type="ECO:0000259" key="5">
    <source>
        <dbReference type="PROSITE" id="PS50026"/>
    </source>
</evidence>
<keyword evidence="1" id="KW-0677">Repeat</keyword>
<comment type="caution">
    <text evidence="6">The sequence shown here is derived from an EMBL/GenBank/DDBJ whole genome shotgun (WGS) entry which is preliminary data.</text>
</comment>
<name>A0ABD6EK49_9BILA</name>
<feature type="non-terminal residue" evidence="6">
    <location>
        <position position="1"/>
    </location>
</feature>